<dbReference type="Proteomes" id="UP000777774">
    <property type="component" value="Unassembled WGS sequence"/>
</dbReference>
<evidence type="ECO:0000313" key="3">
    <source>
        <dbReference type="EMBL" id="NKY40471.1"/>
    </source>
</evidence>
<feature type="domain" description="DUF1996" evidence="2">
    <location>
        <begin position="60"/>
        <end position="267"/>
    </location>
</feature>
<protein>
    <submittedName>
        <fullName evidence="3">DUF1996 domain-containing protein</fullName>
    </submittedName>
</protein>
<dbReference type="PANTHER" id="PTHR43662">
    <property type="match status" value="1"/>
</dbReference>
<keyword evidence="4" id="KW-1185">Reference proteome</keyword>
<reference evidence="3 4" key="1">
    <citation type="submission" date="2020-04" db="EMBL/GenBank/DDBJ databases">
        <title>MicrobeNet Type strains.</title>
        <authorList>
            <person name="Nicholson A.C."/>
        </authorList>
    </citation>
    <scope>NUCLEOTIDE SEQUENCE [LARGE SCALE GENOMIC DNA]</scope>
    <source>
        <strain evidence="3 4">ATCC BAA-787</strain>
    </source>
</reference>
<comment type="caution">
    <text evidence="3">The sequence shown here is derived from an EMBL/GenBank/DDBJ whole genome shotgun (WGS) entry which is preliminary data.</text>
</comment>
<feature type="signal peptide" evidence="1">
    <location>
        <begin position="1"/>
        <end position="38"/>
    </location>
</feature>
<proteinExistence type="predicted"/>
<evidence type="ECO:0000256" key="1">
    <source>
        <dbReference type="SAM" id="SignalP"/>
    </source>
</evidence>
<accession>A0ABX1K2H5</accession>
<evidence type="ECO:0000313" key="4">
    <source>
        <dbReference type="Proteomes" id="UP000777774"/>
    </source>
</evidence>
<dbReference type="PROSITE" id="PS51318">
    <property type="entry name" value="TAT"/>
    <property type="match status" value="1"/>
</dbReference>
<feature type="chain" id="PRO_5046639465" evidence="1">
    <location>
        <begin position="39"/>
        <end position="309"/>
    </location>
</feature>
<organism evidence="3 4">
    <name type="scientific">Cellulomonas septica</name>
    <dbReference type="NCBI Taxonomy" id="285080"/>
    <lineage>
        <taxon>Bacteria</taxon>
        <taxon>Bacillati</taxon>
        <taxon>Actinomycetota</taxon>
        <taxon>Actinomycetes</taxon>
        <taxon>Micrococcales</taxon>
        <taxon>Cellulomonadaceae</taxon>
        <taxon>Cellulomonas</taxon>
    </lineage>
</organism>
<dbReference type="RefSeq" id="WP_168679409.1">
    <property type="nucleotide sequence ID" value="NZ_JAAXOY010000365.1"/>
</dbReference>
<dbReference type="Pfam" id="PF09362">
    <property type="entry name" value="DUF1996"/>
    <property type="match status" value="1"/>
</dbReference>
<keyword evidence="1" id="KW-0732">Signal</keyword>
<gene>
    <name evidence="3" type="ORF">HGA02_13295</name>
</gene>
<dbReference type="PANTHER" id="PTHR43662:SF3">
    <property type="entry name" value="DOMAIN PROTEIN, PUTATIVE (AFU_ORTHOLOGUE AFUA_6G11970)-RELATED"/>
    <property type="match status" value="1"/>
</dbReference>
<dbReference type="InterPro" id="IPR006311">
    <property type="entry name" value="TAT_signal"/>
</dbReference>
<evidence type="ECO:0000259" key="2">
    <source>
        <dbReference type="Pfam" id="PF09362"/>
    </source>
</evidence>
<sequence>MRHLTHRTTRATAVLAAAATVLAGLAAALVAPAAPARADDYVSHHEFQANCEPSHVASDDPIVFPGRPGASHLHTFAGNVTTNAYSTPDSLLRGATTCRVPADHSAYWFPTVLRAGQPVVSTWEQTFYYKSGIEDYTKVVPFPTGLRFVAGDMMATPASFRAAPGFVEGYECGDSAFNVSLPAWCPPGTQVNIRYQSPSCWDGVHLDSADHRSHMAYPLGGVCPSTHPVAVPMLEYKVFWPVSGDLSDVTMSMGDAWRWHYDFVNAWEPATLAALVRHCINGGLQCDSRGYDLYKPHRGAVLTTDYRLP</sequence>
<dbReference type="InterPro" id="IPR018535">
    <property type="entry name" value="DUF1996"/>
</dbReference>
<dbReference type="EMBL" id="JAAXOY010000365">
    <property type="protein sequence ID" value="NKY40471.1"/>
    <property type="molecule type" value="Genomic_DNA"/>
</dbReference>
<name>A0ABX1K2H5_9CELL</name>